<dbReference type="AlphaFoldDB" id="A0A9W6ZXD3"/>
<dbReference type="Proteomes" id="UP001165085">
    <property type="component" value="Unassembled WGS sequence"/>
</dbReference>
<feature type="compositionally biased region" description="Polar residues" evidence="1">
    <location>
        <begin position="1"/>
        <end position="18"/>
    </location>
</feature>
<evidence type="ECO:0000256" key="1">
    <source>
        <dbReference type="SAM" id="MobiDB-lite"/>
    </source>
</evidence>
<evidence type="ECO:0000313" key="3">
    <source>
        <dbReference type="EMBL" id="GMH58209.1"/>
    </source>
</evidence>
<accession>A0A9W6ZXD3</accession>
<feature type="region of interest" description="Disordered" evidence="1">
    <location>
        <begin position="1"/>
        <end position="31"/>
    </location>
</feature>
<evidence type="ECO:0000256" key="2">
    <source>
        <dbReference type="SAM" id="Phobius"/>
    </source>
</evidence>
<name>A0A9W6ZXD3_9STRA</name>
<feature type="compositionally biased region" description="Polar residues" evidence="1">
    <location>
        <begin position="72"/>
        <end position="90"/>
    </location>
</feature>
<dbReference type="OrthoDB" id="10409100at2759"/>
<keyword evidence="2" id="KW-0472">Membrane</keyword>
<feature type="region of interest" description="Disordered" evidence="1">
    <location>
        <begin position="71"/>
        <end position="121"/>
    </location>
</feature>
<organism evidence="3 4">
    <name type="scientific">Triparma strigata</name>
    <dbReference type="NCBI Taxonomy" id="1606541"/>
    <lineage>
        <taxon>Eukaryota</taxon>
        <taxon>Sar</taxon>
        <taxon>Stramenopiles</taxon>
        <taxon>Ochrophyta</taxon>
        <taxon>Bolidophyceae</taxon>
        <taxon>Parmales</taxon>
        <taxon>Triparmaceae</taxon>
        <taxon>Triparma</taxon>
    </lineage>
</organism>
<keyword evidence="2" id="KW-0812">Transmembrane</keyword>
<keyword evidence="2" id="KW-1133">Transmembrane helix</keyword>
<reference evidence="4" key="1">
    <citation type="journal article" date="2023" name="Commun. Biol.">
        <title>Genome analysis of Parmales, the sister group of diatoms, reveals the evolutionary specialization of diatoms from phago-mixotrophs to photoautotrophs.</title>
        <authorList>
            <person name="Ban H."/>
            <person name="Sato S."/>
            <person name="Yoshikawa S."/>
            <person name="Yamada K."/>
            <person name="Nakamura Y."/>
            <person name="Ichinomiya M."/>
            <person name="Sato N."/>
            <person name="Blanc-Mathieu R."/>
            <person name="Endo H."/>
            <person name="Kuwata A."/>
            <person name="Ogata H."/>
        </authorList>
    </citation>
    <scope>NUCLEOTIDE SEQUENCE [LARGE SCALE GENOMIC DNA]</scope>
    <source>
        <strain evidence="4">NIES 3701</strain>
    </source>
</reference>
<feature type="compositionally biased region" description="Low complexity" evidence="1">
    <location>
        <begin position="102"/>
        <end position="117"/>
    </location>
</feature>
<proteinExistence type="predicted"/>
<dbReference type="EMBL" id="BRXY01000051">
    <property type="protein sequence ID" value="GMH58209.1"/>
    <property type="molecule type" value="Genomic_DNA"/>
</dbReference>
<protein>
    <submittedName>
        <fullName evidence="3">Uncharacterized protein</fullName>
    </submittedName>
</protein>
<sequence length="214" mass="23482">MSSPSSATLTKANTSTHRTVPIGFTAGSRRDSQYEDLKTHLTSFDEVRLKRELVERRRGAYKSPAIIIVPPSDNSFDITGSPVLNPQQSSEELERMEGLEMSPKSSPKDSSGPSVSVNTSLLNSDEANTSQLLRDLESAYAEHHLNEGDSEGQGFDYHPASQANTRTSVNLNLFGGMKRISMETHPVKIFGIGVFLAVTFVLIFVGVLKLLIWL</sequence>
<feature type="transmembrane region" description="Helical" evidence="2">
    <location>
        <begin position="187"/>
        <end position="212"/>
    </location>
</feature>
<evidence type="ECO:0000313" key="4">
    <source>
        <dbReference type="Proteomes" id="UP001165085"/>
    </source>
</evidence>
<comment type="caution">
    <text evidence="3">The sequence shown here is derived from an EMBL/GenBank/DDBJ whole genome shotgun (WGS) entry which is preliminary data.</text>
</comment>
<gene>
    <name evidence="3" type="ORF">TrST_g4535</name>
</gene>
<keyword evidence="4" id="KW-1185">Reference proteome</keyword>